<name>A0A8S2UJB3_9BILA</name>
<organism evidence="2 3">
    <name type="scientific">Rotaria magnacalcarata</name>
    <dbReference type="NCBI Taxonomy" id="392030"/>
    <lineage>
        <taxon>Eukaryota</taxon>
        <taxon>Metazoa</taxon>
        <taxon>Spiralia</taxon>
        <taxon>Gnathifera</taxon>
        <taxon>Rotifera</taxon>
        <taxon>Eurotatoria</taxon>
        <taxon>Bdelloidea</taxon>
        <taxon>Philodinida</taxon>
        <taxon>Philodinidae</taxon>
        <taxon>Rotaria</taxon>
    </lineage>
</organism>
<evidence type="ECO:0000313" key="1">
    <source>
        <dbReference type="EMBL" id="CAF4223562.1"/>
    </source>
</evidence>
<dbReference type="EMBL" id="CAJOBH010021373">
    <property type="protein sequence ID" value="CAF4223562.1"/>
    <property type="molecule type" value="Genomic_DNA"/>
</dbReference>
<comment type="caution">
    <text evidence="2">The sequence shown here is derived from an EMBL/GenBank/DDBJ whole genome shotgun (WGS) entry which is preliminary data.</text>
</comment>
<dbReference type="Proteomes" id="UP000681967">
    <property type="component" value="Unassembled WGS sequence"/>
</dbReference>
<evidence type="ECO:0000313" key="3">
    <source>
        <dbReference type="Proteomes" id="UP000681720"/>
    </source>
</evidence>
<sequence length="79" mass="8589">CSFAETVAYRALKVAVMIANPLVKPLSGPASLIDNYAAGRIRAIEHKYPVINTPIEDVMNTFNAKTKPVVNVMNSVKDT</sequence>
<reference evidence="2" key="1">
    <citation type="submission" date="2021-02" db="EMBL/GenBank/DDBJ databases">
        <authorList>
            <person name="Nowell W R."/>
        </authorList>
    </citation>
    <scope>NUCLEOTIDE SEQUENCE</scope>
</reference>
<feature type="non-terminal residue" evidence="2">
    <location>
        <position position="79"/>
    </location>
</feature>
<accession>A0A8S2UJB3</accession>
<dbReference type="AlphaFoldDB" id="A0A8S2UJB3"/>
<gene>
    <name evidence="1" type="ORF">BYL167_LOCUS24485</name>
    <name evidence="2" type="ORF">GIL414_LOCUS27859</name>
</gene>
<protein>
    <submittedName>
        <fullName evidence="2">Uncharacterized protein</fullName>
    </submittedName>
</protein>
<dbReference type="EMBL" id="CAJOBJ010045542">
    <property type="protein sequence ID" value="CAF4348209.1"/>
    <property type="molecule type" value="Genomic_DNA"/>
</dbReference>
<dbReference type="Proteomes" id="UP000681720">
    <property type="component" value="Unassembled WGS sequence"/>
</dbReference>
<feature type="non-terminal residue" evidence="2">
    <location>
        <position position="1"/>
    </location>
</feature>
<evidence type="ECO:0000313" key="2">
    <source>
        <dbReference type="EMBL" id="CAF4348209.1"/>
    </source>
</evidence>
<proteinExistence type="predicted"/>